<organism evidence="6 7">
    <name type="scientific">Acidiferrobacter thiooxydans</name>
    <dbReference type="NCBI Taxonomy" id="163359"/>
    <lineage>
        <taxon>Bacteria</taxon>
        <taxon>Pseudomonadati</taxon>
        <taxon>Pseudomonadota</taxon>
        <taxon>Gammaproteobacteria</taxon>
        <taxon>Acidiferrobacterales</taxon>
        <taxon>Acidiferrobacteraceae</taxon>
        <taxon>Acidiferrobacter</taxon>
    </lineage>
</organism>
<keyword evidence="7" id="KW-1185">Reference proteome</keyword>
<evidence type="ECO:0000259" key="5">
    <source>
        <dbReference type="SMART" id="SM00563"/>
    </source>
</evidence>
<dbReference type="GO" id="GO:0006654">
    <property type="term" value="P:phosphatidic acid biosynthetic process"/>
    <property type="evidence" value="ECO:0007669"/>
    <property type="project" value="TreeGrafter"/>
</dbReference>
<dbReference type="PANTHER" id="PTHR10434">
    <property type="entry name" value="1-ACYL-SN-GLYCEROL-3-PHOSPHATE ACYLTRANSFERASE"/>
    <property type="match status" value="1"/>
</dbReference>
<keyword evidence="3 6" id="KW-0012">Acyltransferase</keyword>
<dbReference type="CDD" id="cd07989">
    <property type="entry name" value="LPLAT_AGPAT-like"/>
    <property type="match status" value="1"/>
</dbReference>
<evidence type="ECO:0000313" key="6">
    <source>
        <dbReference type="EMBL" id="RCN58407.1"/>
    </source>
</evidence>
<feature type="domain" description="Phospholipid/glycerol acyltransferase" evidence="5">
    <location>
        <begin position="72"/>
        <end position="186"/>
    </location>
</feature>
<dbReference type="GO" id="GO:0003841">
    <property type="term" value="F:1-acylglycerol-3-phosphate O-acyltransferase activity"/>
    <property type="evidence" value="ECO:0007669"/>
    <property type="project" value="TreeGrafter"/>
</dbReference>
<dbReference type="OrthoDB" id="9812274at2"/>
<keyword evidence="4" id="KW-1133">Transmembrane helix</keyword>
<dbReference type="PANTHER" id="PTHR10434:SF40">
    <property type="entry name" value="1-ACYL-SN-GLYCEROL-3-PHOSPHATE ACYLTRANSFERASE"/>
    <property type="match status" value="1"/>
</dbReference>
<gene>
    <name evidence="6" type="ORF">C4900_01000</name>
</gene>
<dbReference type="InterPro" id="IPR002123">
    <property type="entry name" value="Plipid/glycerol_acylTrfase"/>
</dbReference>
<comment type="caution">
    <text evidence="6">The sequence shown here is derived from an EMBL/GenBank/DDBJ whole genome shotgun (WGS) entry which is preliminary data.</text>
</comment>
<sequence>MKKPLAAAAFQAGFILSIVVWAPVVLALFWLRPIPRYRVISQWGRFNMWWLKLTCGLSYEVSGRENIPEAPCVILSKHQSTWETLAFQWIFPPHVWVLKRELLWIPLLGWGMALSQPIAIARERQRKAIDQVIQGGCQRLASGRHVIIFPEGTRVPVGRHGRFKLGGARLALAAGCPVLPVAHNAGCFWGRRAFIKEPGVVRVVIGPPISGEGLNAATLSARAEAWITATTDILEKAEGACQEKIPAVQ</sequence>
<protein>
    <submittedName>
        <fullName evidence="6">1-acyl-sn-glycerol-3-phosphate acyltransferase</fullName>
    </submittedName>
</protein>
<dbReference type="SMART" id="SM00563">
    <property type="entry name" value="PlsC"/>
    <property type="match status" value="1"/>
</dbReference>
<feature type="transmembrane region" description="Helical" evidence="4">
    <location>
        <begin position="12"/>
        <end position="31"/>
    </location>
</feature>
<proteinExistence type="predicted"/>
<dbReference type="Proteomes" id="UP000253250">
    <property type="component" value="Unassembled WGS sequence"/>
</dbReference>
<evidence type="ECO:0000256" key="4">
    <source>
        <dbReference type="SAM" id="Phobius"/>
    </source>
</evidence>
<keyword evidence="4" id="KW-0812">Transmembrane</keyword>
<accession>A0A368HJT6</accession>
<dbReference type="EMBL" id="PSYR01000001">
    <property type="protein sequence ID" value="RCN58407.1"/>
    <property type="molecule type" value="Genomic_DNA"/>
</dbReference>
<evidence type="ECO:0000256" key="3">
    <source>
        <dbReference type="ARBA" id="ARBA00023315"/>
    </source>
</evidence>
<dbReference type="RefSeq" id="WP_114282137.1">
    <property type="nucleotide sequence ID" value="NZ_PSYR01000001.1"/>
</dbReference>
<evidence type="ECO:0000256" key="2">
    <source>
        <dbReference type="ARBA" id="ARBA00022679"/>
    </source>
</evidence>
<reference evidence="6 7" key="1">
    <citation type="submission" date="2018-02" db="EMBL/GenBank/DDBJ databases">
        <title>Insights into the biology of acidophilic members of the Acidiferrobacteraceae family derived from comparative genomic analyses.</title>
        <authorList>
            <person name="Issotta F."/>
            <person name="Thyssen C."/>
            <person name="Mena C."/>
            <person name="Moya A."/>
            <person name="Bellenberg S."/>
            <person name="Sproer C."/>
            <person name="Covarrubias P.C."/>
            <person name="Sand W."/>
            <person name="Quatrini R."/>
            <person name="Vera M."/>
        </authorList>
    </citation>
    <scope>NUCLEOTIDE SEQUENCE [LARGE SCALE GENOMIC DNA]</scope>
    <source>
        <strain evidence="7">m-1</strain>
    </source>
</reference>
<dbReference type="Pfam" id="PF01553">
    <property type="entry name" value="Acyltransferase"/>
    <property type="match status" value="1"/>
</dbReference>
<evidence type="ECO:0000256" key="1">
    <source>
        <dbReference type="ARBA" id="ARBA00005189"/>
    </source>
</evidence>
<comment type="pathway">
    <text evidence="1">Lipid metabolism.</text>
</comment>
<dbReference type="SUPFAM" id="SSF69593">
    <property type="entry name" value="Glycerol-3-phosphate (1)-acyltransferase"/>
    <property type="match status" value="1"/>
</dbReference>
<dbReference type="AlphaFoldDB" id="A0A368HJT6"/>
<keyword evidence="4" id="KW-0472">Membrane</keyword>
<evidence type="ECO:0000313" key="7">
    <source>
        <dbReference type="Proteomes" id="UP000253250"/>
    </source>
</evidence>
<name>A0A368HJT6_9GAMM</name>
<keyword evidence="2 6" id="KW-0808">Transferase</keyword>